<dbReference type="InterPro" id="IPR036188">
    <property type="entry name" value="FAD/NAD-bd_sf"/>
</dbReference>
<dbReference type="RefSeq" id="WP_171247612.1">
    <property type="nucleotide sequence ID" value="NZ_JABFAJ010000019.1"/>
</dbReference>
<reference evidence="2 3" key="1">
    <citation type="submission" date="2020-05" db="EMBL/GenBank/DDBJ databases">
        <title>Genome sequence of Isoptericola sp. JC619 isolated from Chilika lagoon, India.</title>
        <authorList>
            <person name="Kumar D."/>
            <person name="Appam K."/>
            <person name="Gandham S."/>
            <person name="Uppada J."/>
            <person name="Sasikala C."/>
            <person name="Venkata Ramana C."/>
        </authorList>
    </citation>
    <scope>NUCLEOTIDE SEQUENCE [LARGE SCALE GENOMIC DNA]</scope>
    <source>
        <strain evidence="2 3">JC619</strain>
    </source>
</reference>
<protein>
    <submittedName>
        <fullName evidence="2">FAD-dependent oxidoreductase</fullName>
    </submittedName>
</protein>
<dbReference type="Gene3D" id="3.40.50.720">
    <property type="entry name" value="NAD(P)-binding Rossmann-like Domain"/>
    <property type="match status" value="1"/>
</dbReference>
<dbReference type="PANTHER" id="PTHR42923:SF43">
    <property type="entry name" value="AMINE OXIDASE"/>
    <property type="match status" value="1"/>
</dbReference>
<dbReference type="PANTHER" id="PTHR42923">
    <property type="entry name" value="PROTOPORPHYRINOGEN OXIDASE"/>
    <property type="match status" value="1"/>
</dbReference>
<dbReference type="InterPro" id="IPR002937">
    <property type="entry name" value="Amino_oxidase"/>
</dbReference>
<dbReference type="Gene3D" id="3.50.50.60">
    <property type="entry name" value="FAD/NAD(P)-binding domain"/>
    <property type="match status" value="1"/>
</dbReference>
<name>A0A849K438_9MICO</name>
<evidence type="ECO:0000313" key="3">
    <source>
        <dbReference type="Proteomes" id="UP000557204"/>
    </source>
</evidence>
<dbReference type="EMBL" id="JABFAJ010000019">
    <property type="protein sequence ID" value="NNU28088.1"/>
    <property type="molecule type" value="Genomic_DNA"/>
</dbReference>
<dbReference type="AlphaFoldDB" id="A0A849K438"/>
<keyword evidence="3" id="KW-1185">Reference proteome</keyword>
<dbReference type="Pfam" id="PF01593">
    <property type="entry name" value="Amino_oxidase"/>
    <property type="match status" value="1"/>
</dbReference>
<comment type="caution">
    <text evidence="2">The sequence shown here is derived from an EMBL/GenBank/DDBJ whole genome shotgun (WGS) entry which is preliminary data.</text>
</comment>
<sequence>MTRPVPPGRDGAAVLHPAASGAERVADDQHVVVVGGGIAGLAAAAILAERGARVTLLEACDQLGGRVRAWPVQEHAEDPEGPADGDGRTMSRGFHAFFRQYYTLRALLRRSDPELDHLVPVADYPLRRGDGLTDSFAALPLTPPVNLAAFVVRSPTFPVSALPKVHLPSAIELVSVSYPASHERYDGESAQDFLDRLRFPEGARHLALEVFARSFFAHPTDFGAGELVGMFHTYFAGSSEGLLFDVPDDDYDTALWAPLGRYLAGLGVDVRTGTRAESLARAEDGTWHVHATSGDLTADAVVVATDPRVTRELLAPLADEADGGAGTPERQDWHRRVAAGRNAPPFAVLRLWLDGTVAPEREAFLGTSGYDLLDNVTVLERFEQGAADWSREHGGSVVELHGYAVDPERDPDLAGDGPRGLDTERLRTRLLEALHEVYPETRTLQAVHEELLVEDDCGLVGTGPWRDRLTVDTPYPGLALAGDGLRVDWPIALMERAAVTGVLAANHLLQGWGVRGEDVWTVPLQGVLRRRPDLSAAGAAVARTARAVRDRLPVGRR</sequence>
<gene>
    <name evidence="2" type="ORF">HLI28_11130</name>
</gene>
<dbReference type="Proteomes" id="UP000557204">
    <property type="component" value="Unassembled WGS sequence"/>
</dbReference>
<dbReference type="SUPFAM" id="SSF51905">
    <property type="entry name" value="FAD/NAD(P)-binding domain"/>
    <property type="match status" value="1"/>
</dbReference>
<proteinExistence type="predicted"/>
<dbReference type="InterPro" id="IPR050464">
    <property type="entry name" value="Zeta_carotene_desat/Oxidored"/>
</dbReference>
<organism evidence="2 3">
    <name type="scientific">Isoptericola sediminis</name>
    <dbReference type="NCBI Taxonomy" id="2733572"/>
    <lineage>
        <taxon>Bacteria</taxon>
        <taxon>Bacillati</taxon>
        <taxon>Actinomycetota</taxon>
        <taxon>Actinomycetes</taxon>
        <taxon>Micrococcales</taxon>
        <taxon>Promicromonosporaceae</taxon>
        <taxon>Isoptericola</taxon>
    </lineage>
</organism>
<evidence type="ECO:0000259" key="1">
    <source>
        <dbReference type="Pfam" id="PF01593"/>
    </source>
</evidence>
<evidence type="ECO:0000313" key="2">
    <source>
        <dbReference type="EMBL" id="NNU28088.1"/>
    </source>
</evidence>
<accession>A0A849K438</accession>
<dbReference type="GO" id="GO:0016491">
    <property type="term" value="F:oxidoreductase activity"/>
    <property type="evidence" value="ECO:0007669"/>
    <property type="project" value="InterPro"/>
</dbReference>
<feature type="domain" description="Amine oxidase" evidence="1">
    <location>
        <begin position="38"/>
        <end position="509"/>
    </location>
</feature>